<accession>A0A2G9ZNJ0</accession>
<dbReference type="AlphaFoldDB" id="A0A2G9ZNJ0"/>
<dbReference type="InterPro" id="IPR029057">
    <property type="entry name" value="PRTase-like"/>
</dbReference>
<protein>
    <recommendedName>
        <fullName evidence="4">Phosphoribosyltransferase domain-containing protein</fullName>
    </recommendedName>
</protein>
<evidence type="ECO:0000313" key="2">
    <source>
        <dbReference type="EMBL" id="PIP34749.1"/>
    </source>
</evidence>
<organism evidence="2 3">
    <name type="scientific">Candidatus Falkowbacteria bacterium CG23_combo_of_CG06-09_8_20_14_all_41_10</name>
    <dbReference type="NCBI Taxonomy" id="1974571"/>
    <lineage>
        <taxon>Bacteria</taxon>
        <taxon>Candidatus Falkowiibacteriota</taxon>
    </lineage>
</organism>
<dbReference type="SUPFAM" id="SSF53271">
    <property type="entry name" value="PRTase-like"/>
    <property type="match status" value="1"/>
</dbReference>
<dbReference type="Gene3D" id="3.40.50.2020">
    <property type="match status" value="1"/>
</dbReference>
<gene>
    <name evidence="2" type="ORF">COX21_01225</name>
</gene>
<dbReference type="EMBL" id="PCSE01000036">
    <property type="protein sequence ID" value="PIP34749.1"/>
    <property type="molecule type" value="Genomic_DNA"/>
</dbReference>
<keyword evidence="1" id="KW-0812">Transmembrane</keyword>
<proteinExistence type="predicted"/>
<name>A0A2G9ZNJ0_9BACT</name>
<sequence length="127" mass="14554">MEKNTKVIIDKLGTKLVSLPQPIHLLAICTGGITVAKMLAAYLRRKKIKASYYEVWTNLIKGKSYIWKTNFGKEDYIGSAVIVDDVIWHGTHLPSIKKYLKKLNSRKRIYIASLLDCNHKSDFAVFR</sequence>
<evidence type="ECO:0000256" key="1">
    <source>
        <dbReference type="SAM" id="Phobius"/>
    </source>
</evidence>
<comment type="caution">
    <text evidence="2">The sequence shown here is derived from an EMBL/GenBank/DDBJ whole genome shotgun (WGS) entry which is preliminary data.</text>
</comment>
<feature type="transmembrane region" description="Helical" evidence="1">
    <location>
        <begin position="23"/>
        <end position="43"/>
    </location>
</feature>
<dbReference type="Proteomes" id="UP000231408">
    <property type="component" value="Unassembled WGS sequence"/>
</dbReference>
<evidence type="ECO:0000313" key="3">
    <source>
        <dbReference type="Proteomes" id="UP000231408"/>
    </source>
</evidence>
<keyword evidence="1" id="KW-1133">Transmembrane helix</keyword>
<evidence type="ECO:0008006" key="4">
    <source>
        <dbReference type="Google" id="ProtNLM"/>
    </source>
</evidence>
<keyword evidence="1" id="KW-0472">Membrane</keyword>
<reference evidence="2 3" key="1">
    <citation type="submission" date="2017-09" db="EMBL/GenBank/DDBJ databases">
        <title>Depth-based differentiation of microbial function through sediment-hosted aquifers and enrichment of novel symbionts in the deep terrestrial subsurface.</title>
        <authorList>
            <person name="Probst A.J."/>
            <person name="Ladd B."/>
            <person name="Jarett J.K."/>
            <person name="Geller-Mcgrath D.E."/>
            <person name="Sieber C.M."/>
            <person name="Emerson J.B."/>
            <person name="Anantharaman K."/>
            <person name="Thomas B.C."/>
            <person name="Malmstrom R."/>
            <person name="Stieglmeier M."/>
            <person name="Klingl A."/>
            <person name="Woyke T."/>
            <person name="Ryan C.M."/>
            <person name="Banfield J.F."/>
        </authorList>
    </citation>
    <scope>NUCLEOTIDE SEQUENCE [LARGE SCALE GENOMIC DNA]</scope>
    <source>
        <strain evidence="2">CG23_combo_of_CG06-09_8_20_14_all_41_10</strain>
    </source>
</reference>